<dbReference type="PIRSF" id="PIRSF006704">
    <property type="entry name" value="TF_IIS"/>
    <property type="match status" value="1"/>
</dbReference>
<evidence type="ECO:0000256" key="4">
    <source>
        <dbReference type="ARBA" id="ARBA00022833"/>
    </source>
</evidence>
<dbReference type="GO" id="GO:0005634">
    <property type="term" value="C:nucleus"/>
    <property type="evidence" value="ECO:0007669"/>
    <property type="project" value="UniProtKB-SubCell"/>
</dbReference>
<dbReference type="Gene3D" id="1.10.472.30">
    <property type="entry name" value="Transcription elongation factor S-II, central domain"/>
    <property type="match status" value="1"/>
</dbReference>
<dbReference type="InterPro" id="IPR017923">
    <property type="entry name" value="TFIIS_N"/>
</dbReference>
<evidence type="ECO:0000259" key="10">
    <source>
        <dbReference type="PROSITE" id="PS51319"/>
    </source>
</evidence>
<evidence type="ECO:0000256" key="2">
    <source>
        <dbReference type="ARBA" id="ARBA00022723"/>
    </source>
</evidence>
<evidence type="ECO:0000259" key="11">
    <source>
        <dbReference type="PROSITE" id="PS51321"/>
    </source>
</evidence>
<comment type="caution">
    <text evidence="12">The sequence shown here is derived from an EMBL/GenBank/DDBJ whole genome shotgun (WGS) entry which is preliminary data.</text>
</comment>
<keyword evidence="3 6" id="KW-0863">Zinc-finger</keyword>
<evidence type="ECO:0000256" key="8">
    <source>
        <dbReference type="SAM" id="MobiDB-lite"/>
    </source>
</evidence>
<dbReference type="InterPro" id="IPR003617">
    <property type="entry name" value="TFIIS/CRSP70_N_sub"/>
</dbReference>
<evidence type="ECO:0000256" key="6">
    <source>
        <dbReference type="PROSITE-ProRule" id="PRU00472"/>
    </source>
</evidence>
<dbReference type="Pfam" id="PF07500">
    <property type="entry name" value="TFIIS_M"/>
    <property type="match status" value="1"/>
</dbReference>
<gene>
    <name evidence="12" type="ORF">COHA_008693</name>
</gene>
<keyword evidence="5 7" id="KW-0539">Nucleus</keyword>
<feature type="domain" description="TFIIS-type" evidence="9">
    <location>
        <begin position="287"/>
        <end position="319"/>
    </location>
</feature>
<evidence type="ECO:0000259" key="9">
    <source>
        <dbReference type="PROSITE" id="PS51133"/>
    </source>
</evidence>
<dbReference type="SMART" id="SM00510">
    <property type="entry name" value="TFS2M"/>
    <property type="match status" value="1"/>
</dbReference>
<dbReference type="EMBL" id="JADXDR010000151">
    <property type="protein sequence ID" value="KAI7837502.1"/>
    <property type="molecule type" value="Genomic_DNA"/>
</dbReference>
<dbReference type="AlphaFoldDB" id="A0AAD5H2Z5"/>
<dbReference type="SMART" id="SM00509">
    <property type="entry name" value="TFS2N"/>
    <property type="match status" value="1"/>
</dbReference>
<dbReference type="GO" id="GO:0008270">
    <property type="term" value="F:zinc ion binding"/>
    <property type="evidence" value="ECO:0007669"/>
    <property type="project" value="UniProtKB-KW"/>
</dbReference>
<dbReference type="Gene3D" id="2.20.25.10">
    <property type="match status" value="1"/>
</dbReference>
<feature type="domain" description="TFIIS N-terminal" evidence="10">
    <location>
        <begin position="11"/>
        <end position="86"/>
    </location>
</feature>
<dbReference type="InterPro" id="IPR001222">
    <property type="entry name" value="Znf_TFIIS"/>
</dbReference>
<dbReference type="SUPFAM" id="SSF47676">
    <property type="entry name" value="Conserved domain common to transcription factors TFIIS, elongin A, CRSP70"/>
    <property type="match status" value="1"/>
</dbReference>
<keyword evidence="4" id="KW-0862">Zinc</keyword>
<dbReference type="InterPro" id="IPR035100">
    <property type="entry name" value="TF_IIS-typ"/>
</dbReference>
<dbReference type="GO" id="GO:0006351">
    <property type="term" value="P:DNA-templated transcription"/>
    <property type="evidence" value="ECO:0007669"/>
    <property type="project" value="InterPro"/>
</dbReference>
<dbReference type="Proteomes" id="UP001205105">
    <property type="component" value="Unassembled WGS sequence"/>
</dbReference>
<dbReference type="InterPro" id="IPR003618">
    <property type="entry name" value="TFIIS_cen_dom"/>
</dbReference>
<feature type="domain" description="TFIIS central" evidence="11">
    <location>
        <begin position="169"/>
        <end position="284"/>
    </location>
</feature>
<keyword evidence="2" id="KW-0479">Metal-binding</keyword>
<keyword evidence="13" id="KW-1185">Reference proteome</keyword>
<dbReference type="Pfam" id="PF08711">
    <property type="entry name" value="Med26"/>
    <property type="match status" value="1"/>
</dbReference>
<dbReference type="PANTHER" id="PTHR11477:SF0">
    <property type="entry name" value="IP08861P-RELATED"/>
    <property type="match status" value="1"/>
</dbReference>
<name>A0AAD5H2Z5_9CHLO</name>
<proteinExistence type="predicted"/>
<protein>
    <recommendedName>
        <fullName evidence="14">Transcription elongation factor TFIIS</fullName>
    </recommendedName>
</protein>
<evidence type="ECO:0000313" key="13">
    <source>
        <dbReference type="Proteomes" id="UP001205105"/>
    </source>
</evidence>
<feature type="compositionally biased region" description="Low complexity" evidence="8">
    <location>
        <begin position="146"/>
        <end position="163"/>
    </location>
</feature>
<evidence type="ECO:0008006" key="14">
    <source>
        <dbReference type="Google" id="ProtNLM"/>
    </source>
</evidence>
<evidence type="ECO:0000256" key="1">
    <source>
        <dbReference type="ARBA" id="ARBA00004123"/>
    </source>
</evidence>
<evidence type="ECO:0000256" key="5">
    <source>
        <dbReference type="ARBA" id="ARBA00023242"/>
    </source>
</evidence>
<reference evidence="12" key="1">
    <citation type="submission" date="2020-11" db="EMBL/GenBank/DDBJ databases">
        <title>Chlorella ohadii genome sequencing and assembly.</title>
        <authorList>
            <person name="Murik O."/>
            <person name="Treves H."/>
            <person name="Kedem I."/>
            <person name="Shotland Y."/>
            <person name="Kaplan A."/>
        </authorList>
    </citation>
    <scope>NUCLEOTIDE SEQUENCE</scope>
    <source>
        <strain evidence="12">1</strain>
    </source>
</reference>
<dbReference type="CDD" id="cd13749">
    <property type="entry name" value="Zn-ribbon_TFIIS"/>
    <property type="match status" value="1"/>
</dbReference>
<dbReference type="PROSITE" id="PS51133">
    <property type="entry name" value="ZF_TFIIS_2"/>
    <property type="match status" value="1"/>
</dbReference>
<dbReference type="SMART" id="SM00440">
    <property type="entry name" value="ZnF_C2C2"/>
    <property type="match status" value="1"/>
</dbReference>
<dbReference type="InterPro" id="IPR036575">
    <property type="entry name" value="TFIIS_cen_dom_sf"/>
</dbReference>
<evidence type="ECO:0000256" key="3">
    <source>
        <dbReference type="ARBA" id="ARBA00022771"/>
    </source>
</evidence>
<comment type="subcellular location">
    <subcellularLocation>
        <location evidence="1 7">Nucleus</location>
    </subcellularLocation>
</comment>
<dbReference type="PROSITE" id="PS51321">
    <property type="entry name" value="TFIIS_CENTRAL"/>
    <property type="match status" value="1"/>
</dbReference>
<organism evidence="12 13">
    <name type="scientific">Chlorella ohadii</name>
    <dbReference type="NCBI Taxonomy" id="2649997"/>
    <lineage>
        <taxon>Eukaryota</taxon>
        <taxon>Viridiplantae</taxon>
        <taxon>Chlorophyta</taxon>
        <taxon>core chlorophytes</taxon>
        <taxon>Trebouxiophyceae</taxon>
        <taxon>Chlorellales</taxon>
        <taxon>Chlorellaceae</taxon>
        <taxon>Chlorella clade</taxon>
        <taxon>Chlorella</taxon>
    </lineage>
</organism>
<dbReference type="PROSITE" id="PS51319">
    <property type="entry name" value="TFIIS_N"/>
    <property type="match status" value="1"/>
</dbReference>
<dbReference type="InterPro" id="IPR035441">
    <property type="entry name" value="TFIIS/LEDGF_dom_sf"/>
</dbReference>
<sequence>MAAAELNKLLETVVAAAKKAEGGDAAEQGRALDGLKALRKQPVNTKLLSETQAGRRVKALAKHPVKQLAAAAAEVVAAWKELVRKEVDSGAASGAAAASLATSAAGSSKGGAALPRAASQSTVGQADELGSQPASQQTVGGGGSSGAPPAAAAGPPLDLSGLARTGDNIRDKCRQNLAQAFHQAVLEGVAGDPLVCGVAVENELFNQNGGVTAAYKAKFRQLHFNLKDAANPDLRRKVLSGEVAPDVLLDLPAEELASDAKKEENARIREKKLFDAAPSSAKQATTDQFQCGKCKQRKCTYYQMQTRSADEPMTTFVSW</sequence>
<accession>A0AAD5H2Z5</accession>
<dbReference type="GO" id="GO:0003676">
    <property type="term" value="F:nucleic acid binding"/>
    <property type="evidence" value="ECO:0007669"/>
    <property type="project" value="InterPro"/>
</dbReference>
<feature type="region of interest" description="Disordered" evidence="8">
    <location>
        <begin position="106"/>
        <end position="163"/>
    </location>
</feature>
<dbReference type="SUPFAM" id="SSF46942">
    <property type="entry name" value="Elongation factor TFIIS domain 2"/>
    <property type="match status" value="1"/>
</dbReference>
<dbReference type="Pfam" id="PF01096">
    <property type="entry name" value="Zn_ribbon_TFIIS"/>
    <property type="match status" value="1"/>
</dbReference>
<dbReference type="SUPFAM" id="SSF57783">
    <property type="entry name" value="Zinc beta-ribbon"/>
    <property type="match status" value="1"/>
</dbReference>
<evidence type="ECO:0000313" key="12">
    <source>
        <dbReference type="EMBL" id="KAI7837502.1"/>
    </source>
</evidence>
<dbReference type="PANTHER" id="PTHR11477">
    <property type="entry name" value="TRANSCRIPTION FACTOR S-II ZINC FINGER DOMAIN-CONTAINING PROTEIN"/>
    <property type="match status" value="1"/>
</dbReference>
<evidence type="ECO:0000256" key="7">
    <source>
        <dbReference type="PROSITE-ProRule" id="PRU00649"/>
    </source>
</evidence>
<dbReference type="Gene3D" id="1.20.930.10">
    <property type="entry name" value="Conserved domain common to transcription factors TFIIS, elongin A, CRSP70"/>
    <property type="match status" value="1"/>
</dbReference>